<name>A0ACC1MDN2_9APHY</name>
<sequence>MFIVRSRRMSFDGAVGRVLRAIHDDMLSARHTAGFAPRGSHGYQGECIGERAWWDSGMRWGRVRWASLSCYPGTYAFVIKRFPSALTVSKQTEREGEGENAY</sequence>
<protein>
    <submittedName>
        <fullName evidence="1">Uncharacterized protein</fullName>
    </submittedName>
</protein>
<comment type="caution">
    <text evidence="1">The sequence shown here is derived from an EMBL/GenBank/DDBJ whole genome shotgun (WGS) entry which is preliminary data.</text>
</comment>
<reference evidence="1" key="1">
    <citation type="submission" date="2022-08" db="EMBL/GenBank/DDBJ databases">
        <title>Genome Sequence of Pycnoporus sanguineus.</title>
        <authorList>
            <person name="Buettner E."/>
        </authorList>
    </citation>
    <scope>NUCLEOTIDE SEQUENCE</scope>
    <source>
        <strain evidence="1">CG-C14</strain>
    </source>
</reference>
<dbReference type="Proteomes" id="UP001144978">
    <property type="component" value="Unassembled WGS sequence"/>
</dbReference>
<dbReference type="EMBL" id="JANSHE010007271">
    <property type="protein sequence ID" value="KAJ2963057.1"/>
    <property type="molecule type" value="Genomic_DNA"/>
</dbReference>
<evidence type="ECO:0000313" key="2">
    <source>
        <dbReference type="Proteomes" id="UP001144978"/>
    </source>
</evidence>
<keyword evidence="2" id="KW-1185">Reference proteome</keyword>
<proteinExistence type="predicted"/>
<evidence type="ECO:0000313" key="1">
    <source>
        <dbReference type="EMBL" id="KAJ2963057.1"/>
    </source>
</evidence>
<gene>
    <name evidence="1" type="ORF">NUW54_g14300</name>
</gene>
<organism evidence="1 2">
    <name type="scientific">Trametes sanguinea</name>
    <dbReference type="NCBI Taxonomy" id="158606"/>
    <lineage>
        <taxon>Eukaryota</taxon>
        <taxon>Fungi</taxon>
        <taxon>Dikarya</taxon>
        <taxon>Basidiomycota</taxon>
        <taxon>Agaricomycotina</taxon>
        <taxon>Agaricomycetes</taxon>
        <taxon>Polyporales</taxon>
        <taxon>Polyporaceae</taxon>
        <taxon>Trametes</taxon>
    </lineage>
</organism>
<accession>A0ACC1MDN2</accession>